<gene>
    <name evidence="2" type="ORF">DF037_22300</name>
</gene>
<dbReference type="SUPFAM" id="SSF53901">
    <property type="entry name" value="Thiolase-like"/>
    <property type="match status" value="1"/>
</dbReference>
<dbReference type="InterPro" id="IPR016039">
    <property type="entry name" value="Thiolase-like"/>
</dbReference>
<dbReference type="Gene3D" id="3.40.47.10">
    <property type="match status" value="2"/>
</dbReference>
<sequence length="309" mass="33400">MVDITIGIPCVAYHLPEYVDSVRHWARRTGQPAAVVAKLEQAGVRNFHVARGQSAFSLAIQAVDSLLRNAPIAAESIDCLVYTHTLQGSIAPPPASLPRQLCEHFGLVGVQSFSFAQQHCASSLGALRIIRAMFIAHPALHRVLLVGADVMPMETEREMGASALLSDGAFAALVERHARTNRLVALATHASGRGWRGMLGQTEASFLAQYQLVARKLITQVTQDAHIALTELYRILPPHLNQPAWQRLVQSMGLPPERLFAHNFSRIAHVTVCDPFINLADCGPLAPGAPLVLYAQGVGGFSATALLIH</sequence>
<dbReference type="Proteomes" id="UP000269271">
    <property type="component" value="Unassembled WGS sequence"/>
</dbReference>
<dbReference type="EMBL" id="QTQX01000015">
    <property type="protein sequence ID" value="RQT24752.1"/>
    <property type="molecule type" value="Genomic_DNA"/>
</dbReference>
<feature type="domain" description="Beta-ketoacyl-[acyl-carrier-protein] synthase III N-terminal" evidence="1">
    <location>
        <begin position="117"/>
        <end position="192"/>
    </location>
</feature>
<evidence type="ECO:0000259" key="1">
    <source>
        <dbReference type="Pfam" id="PF08545"/>
    </source>
</evidence>
<dbReference type="PANTHER" id="PTHR34069:SF2">
    <property type="entry name" value="BETA-KETOACYL-[ACYL-CARRIER-PROTEIN] SYNTHASE III"/>
    <property type="match status" value="1"/>
</dbReference>
<dbReference type="PANTHER" id="PTHR34069">
    <property type="entry name" value="3-OXOACYL-[ACYL-CARRIER-PROTEIN] SYNTHASE 3"/>
    <property type="match status" value="1"/>
</dbReference>
<proteinExistence type="predicted"/>
<comment type="caution">
    <text evidence="2">The sequence shown here is derived from an EMBL/GenBank/DDBJ whole genome shotgun (WGS) entry which is preliminary data.</text>
</comment>
<dbReference type="InterPro" id="IPR013751">
    <property type="entry name" value="ACP_syn_III_N"/>
</dbReference>
<organism evidence="2 3">
    <name type="scientific">Burkholderia contaminans</name>
    <dbReference type="NCBI Taxonomy" id="488447"/>
    <lineage>
        <taxon>Bacteria</taxon>
        <taxon>Pseudomonadati</taxon>
        <taxon>Pseudomonadota</taxon>
        <taxon>Betaproteobacteria</taxon>
        <taxon>Burkholderiales</taxon>
        <taxon>Burkholderiaceae</taxon>
        <taxon>Burkholderia</taxon>
        <taxon>Burkholderia cepacia complex</taxon>
    </lineage>
</organism>
<evidence type="ECO:0000313" key="3">
    <source>
        <dbReference type="Proteomes" id="UP000269271"/>
    </source>
</evidence>
<dbReference type="GO" id="GO:0044550">
    <property type="term" value="P:secondary metabolite biosynthetic process"/>
    <property type="evidence" value="ECO:0007669"/>
    <property type="project" value="TreeGrafter"/>
</dbReference>
<accession>A0A3N8QLV0</accession>
<dbReference type="AlphaFoldDB" id="A0A3N8QLV0"/>
<evidence type="ECO:0000313" key="2">
    <source>
        <dbReference type="EMBL" id="RQT24752.1"/>
    </source>
</evidence>
<dbReference type="Pfam" id="PF08545">
    <property type="entry name" value="ACP_syn_III"/>
    <property type="match status" value="1"/>
</dbReference>
<dbReference type="GO" id="GO:0006633">
    <property type="term" value="P:fatty acid biosynthetic process"/>
    <property type="evidence" value="ECO:0007669"/>
    <property type="project" value="InterPro"/>
</dbReference>
<name>A0A3N8QLV0_9BURK</name>
<dbReference type="RefSeq" id="WP_124618707.1">
    <property type="nucleotide sequence ID" value="NZ_QTQX01000015.1"/>
</dbReference>
<reference evidence="2 3" key="1">
    <citation type="submission" date="2018-08" db="EMBL/GenBank/DDBJ databases">
        <title>Comparative analysis of Burkholderia isolates from Puerto Rico.</title>
        <authorList>
            <person name="Hall C."/>
            <person name="Sahl J."/>
            <person name="Wagner D."/>
        </authorList>
    </citation>
    <scope>NUCLEOTIDE SEQUENCE [LARGE SCALE GENOMIC DNA]</scope>
    <source>
        <strain evidence="2 3">Bp9001</strain>
    </source>
</reference>
<dbReference type="GO" id="GO:0004315">
    <property type="term" value="F:3-oxoacyl-[acyl-carrier-protein] synthase activity"/>
    <property type="evidence" value="ECO:0007669"/>
    <property type="project" value="InterPro"/>
</dbReference>
<protein>
    <submittedName>
        <fullName evidence="2">3-oxoacyl-ACP synthase</fullName>
    </submittedName>
</protein>